<evidence type="ECO:0000256" key="6">
    <source>
        <dbReference type="ARBA" id="ARBA00022691"/>
    </source>
</evidence>
<dbReference type="GO" id="GO:0008176">
    <property type="term" value="F:tRNA (guanine(46)-N7)-methyltransferase activity"/>
    <property type="evidence" value="ECO:0007669"/>
    <property type="project" value="UniProtKB-EC"/>
</dbReference>
<dbReference type="SUPFAM" id="SSF53335">
    <property type="entry name" value="S-adenosyl-L-methionine-dependent methyltransferases"/>
    <property type="match status" value="1"/>
</dbReference>
<dbReference type="PANTHER" id="PTHR23417:SF14">
    <property type="entry name" value="PENTACOTRIPEPTIDE-REPEAT REGION OF PRORP DOMAIN-CONTAINING PROTEIN"/>
    <property type="match status" value="1"/>
</dbReference>
<evidence type="ECO:0000256" key="2">
    <source>
        <dbReference type="ARBA" id="ARBA00003015"/>
    </source>
</evidence>
<dbReference type="InterPro" id="IPR029063">
    <property type="entry name" value="SAM-dependent_MTases_sf"/>
</dbReference>
<evidence type="ECO:0000256" key="4">
    <source>
        <dbReference type="ARBA" id="ARBA00022603"/>
    </source>
</evidence>
<keyword evidence="6" id="KW-0949">S-adenosyl-L-methionine</keyword>
<evidence type="ECO:0000313" key="9">
    <source>
        <dbReference type="Proteomes" id="UP000280307"/>
    </source>
</evidence>
<dbReference type="InterPro" id="IPR003358">
    <property type="entry name" value="tRNA_(Gua-N-7)_MeTrfase_Trmb"/>
</dbReference>
<dbReference type="PROSITE" id="PS51625">
    <property type="entry name" value="SAM_MT_TRMB"/>
    <property type="match status" value="1"/>
</dbReference>
<evidence type="ECO:0000256" key="3">
    <source>
        <dbReference type="ARBA" id="ARBA00011977"/>
    </source>
</evidence>
<reference evidence="8 9" key="1">
    <citation type="submission" date="2018-12" db="EMBL/GenBank/DDBJ databases">
        <title>Genome Sequence of Candidatus Viridilinea halotolerans isolated from saline sulfide-rich spring.</title>
        <authorList>
            <person name="Grouzdev D.S."/>
            <person name="Burganskaya E.I."/>
            <person name="Krutkina M.S."/>
            <person name="Sukhacheva M.V."/>
            <person name="Gorlenko V.M."/>
        </authorList>
    </citation>
    <scope>NUCLEOTIDE SEQUENCE [LARGE SCALE GENOMIC DNA]</scope>
    <source>
        <strain evidence="8">Chok-6</strain>
    </source>
</reference>
<dbReference type="GO" id="GO:0043527">
    <property type="term" value="C:tRNA methyltransferase complex"/>
    <property type="evidence" value="ECO:0007669"/>
    <property type="project" value="TreeGrafter"/>
</dbReference>
<dbReference type="Pfam" id="PF02390">
    <property type="entry name" value="Methyltransf_4"/>
    <property type="match status" value="1"/>
</dbReference>
<sequence length="224" mass="24862">MGRGRYPARLKVAPPPPDLAARYLRVWPARELYNHPDAFPPLSAPGIFGNARPLELDIGCATGDLVLALAAARPEVNFVGLDIVAKPLWRAVERATAAQLGNVCFLQADARLACRQIPAATLQSAYIHFPAPLLRNRQRNQLLIALPILHAVECGLVVGGRLSFMSDQPALYEQFLTLLPAIPRLRLLPPEEWSVSLSDLIKSHYHRRWEARGRPILRAELVAR</sequence>
<evidence type="ECO:0000313" key="8">
    <source>
        <dbReference type="EMBL" id="RRR65423.1"/>
    </source>
</evidence>
<accession>A0A426TQB8</accession>
<comment type="catalytic activity">
    <reaction evidence="1">
        <text>guanosine(46) in tRNA + S-adenosyl-L-methionine = N(7)-methylguanosine(46) in tRNA + S-adenosyl-L-homocysteine</text>
        <dbReference type="Rhea" id="RHEA:42708"/>
        <dbReference type="Rhea" id="RHEA-COMP:10188"/>
        <dbReference type="Rhea" id="RHEA-COMP:10189"/>
        <dbReference type="ChEBI" id="CHEBI:57856"/>
        <dbReference type="ChEBI" id="CHEBI:59789"/>
        <dbReference type="ChEBI" id="CHEBI:74269"/>
        <dbReference type="ChEBI" id="CHEBI:74480"/>
        <dbReference type="EC" id="2.1.1.33"/>
    </reaction>
</comment>
<keyword evidence="5 8" id="KW-0808">Transferase</keyword>
<dbReference type="EMBL" id="RSAS01000956">
    <property type="protein sequence ID" value="RRR65423.1"/>
    <property type="molecule type" value="Genomic_DNA"/>
</dbReference>
<dbReference type="CDD" id="cd02440">
    <property type="entry name" value="AdoMet_MTases"/>
    <property type="match status" value="1"/>
</dbReference>
<dbReference type="EC" id="2.1.1.33" evidence="3"/>
<dbReference type="PANTHER" id="PTHR23417">
    <property type="entry name" value="3-DEOXY-D-MANNO-OCTULOSONIC-ACID TRANSFERASE/TRNA GUANINE-N 7 - -METHYLTRANSFERASE"/>
    <property type="match status" value="1"/>
</dbReference>
<evidence type="ECO:0000256" key="1">
    <source>
        <dbReference type="ARBA" id="ARBA00000142"/>
    </source>
</evidence>
<comment type="caution">
    <text evidence="8">The sequence shown here is derived from an EMBL/GenBank/DDBJ whole genome shotgun (WGS) entry which is preliminary data.</text>
</comment>
<comment type="function">
    <text evidence="2">Catalyzes the formation of N(7)-methylguanine at position 46 (m7G46) in tRNA.</text>
</comment>
<gene>
    <name evidence="8" type="ORF">EI684_23195</name>
</gene>
<protein>
    <recommendedName>
        <fullName evidence="3">tRNA (guanine(46)-N(7))-methyltransferase</fullName>
        <ecNumber evidence="3">2.1.1.33</ecNumber>
    </recommendedName>
</protein>
<evidence type="ECO:0000256" key="5">
    <source>
        <dbReference type="ARBA" id="ARBA00022679"/>
    </source>
</evidence>
<keyword evidence="7" id="KW-0819">tRNA processing</keyword>
<evidence type="ECO:0000256" key="7">
    <source>
        <dbReference type="ARBA" id="ARBA00022694"/>
    </source>
</evidence>
<organism evidence="8 9">
    <name type="scientific">Candidatus Viridilinea halotolerans</name>
    <dbReference type="NCBI Taxonomy" id="2491704"/>
    <lineage>
        <taxon>Bacteria</taxon>
        <taxon>Bacillati</taxon>
        <taxon>Chloroflexota</taxon>
        <taxon>Chloroflexia</taxon>
        <taxon>Chloroflexales</taxon>
        <taxon>Chloroflexineae</taxon>
        <taxon>Oscillochloridaceae</taxon>
        <taxon>Candidatus Viridilinea</taxon>
    </lineage>
</organism>
<dbReference type="Proteomes" id="UP000280307">
    <property type="component" value="Unassembled WGS sequence"/>
</dbReference>
<name>A0A426TQB8_9CHLR</name>
<dbReference type="Gene3D" id="3.40.50.150">
    <property type="entry name" value="Vaccinia Virus protein VP39"/>
    <property type="match status" value="1"/>
</dbReference>
<proteinExistence type="predicted"/>
<keyword evidence="4 8" id="KW-0489">Methyltransferase</keyword>
<dbReference type="AlphaFoldDB" id="A0A426TQB8"/>